<dbReference type="InterPro" id="IPR001915">
    <property type="entry name" value="Peptidase_M48"/>
</dbReference>
<feature type="transmembrane region" description="Helical" evidence="8">
    <location>
        <begin position="541"/>
        <end position="561"/>
    </location>
</feature>
<feature type="transmembrane region" description="Helical" evidence="8">
    <location>
        <begin position="749"/>
        <end position="770"/>
    </location>
</feature>
<keyword evidence="8" id="KW-0472">Membrane</keyword>
<dbReference type="Gene3D" id="3.30.2010.10">
    <property type="entry name" value="Metalloproteases ('zincins'), catalytic domain"/>
    <property type="match status" value="1"/>
</dbReference>
<evidence type="ECO:0000313" key="11">
    <source>
        <dbReference type="Proteomes" id="UP000308697"/>
    </source>
</evidence>
<organism evidence="10 11">
    <name type="scientific">Streptomyces piniterrae</name>
    <dbReference type="NCBI Taxonomy" id="2571125"/>
    <lineage>
        <taxon>Bacteria</taxon>
        <taxon>Bacillati</taxon>
        <taxon>Actinomycetota</taxon>
        <taxon>Actinomycetes</taxon>
        <taxon>Kitasatosporales</taxon>
        <taxon>Streptomycetaceae</taxon>
        <taxon>Streptomyces</taxon>
    </lineage>
</organism>
<keyword evidence="5" id="KW-0862">Zinc</keyword>
<evidence type="ECO:0000313" key="10">
    <source>
        <dbReference type="EMBL" id="TJZ44537.1"/>
    </source>
</evidence>
<gene>
    <name evidence="10" type="ORF">FCH28_29815</name>
</gene>
<keyword evidence="6" id="KW-0482">Metalloprotease</keyword>
<comment type="caution">
    <text evidence="10">The sequence shown here is derived from an EMBL/GenBank/DDBJ whole genome shotgun (WGS) entry which is preliminary data.</text>
</comment>
<keyword evidence="3" id="KW-0479">Metal-binding</keyword>
<dbReference type="GO" id="GO:0046872">
    <property type="term" value="F:metal ion binding"/>
    <property type="evidence" value="ECO:0007669"/>
    <property type="project" value="UniProtKB-KW"/>
</dbReference>
<keyword evidence="11" id="KW-1185">Reference proteome</keyword>
<keyword evidence="4" id="KW-0378">Hydrolase</keyword>
<feature type="transmembrane region" description="Helical" evidence="8">
    <location>
        <begin position="343"/>
        <end position="364"/>
    </location>
</feature>
<reference evidence="10 11" key="1">
    <citation type="submission" date="2019-04" db="EMBL/GenBank/DDBJ databases">
        <title>Streptomyces piniterrae sp. nov., a heliquinomycin-producing actinomycete isolated from rhizosphere soil of Pinus yunnanensis.</title>
        <authorList>
            <person name="Zhuang X."/>
            <person name="Zhao J."/>
        </authorList>
    </citation>
    <scope>NUCLEOTIDE SEQUENCE [LARGE SCALE GENOMIC DNA]</scope>
    <source>
        <strain evidence="11">jys28</strain>
    </source>
</reference>
<proteinExistence type="predicted"/>
<feature type="transmembrane region" description="Helical" evidence="8">
    <location>
        <begin position="90"/>
        <end position="108"/>
    </location>
</feature>
<dbReference type="Proteomes" id="UP000308697">
    <property type="component" value="Unassembled WGS sequence"/>
</dbReference>
<dbReference type="AlphaFoldDB" id="A0A4U0MU69"/>
<keyword evidence="8" id="KW-1133">Transmembrane helix</keyword>
<evidence type="ECO:0000256" key="8">
    <source>
        <dbReference type="SAM" id="Phobius"/>
    </source>
</evidence>
<dbReference type="RefSeq" id="WP_136743296.1">
    <property type="nucleotide sequence ID" value="NZ_SUMB01000012.1"/>
</dbReference>
<evidence type="ECO:0000256" key="3">
    <source>
        <dbReference type="ARBA" id="ARBA00022723"/>
    </source>
</evidence>
<dbReference type="OrthoDB" id="4889053at2"/>
<dbReference type="GO" id="GO:0006508">
    <property type="term" value="P:proteolysis"/>
    <property type="evidence" value="ECO:0007669"/>
    <property type="project" value="UniProtKB-KW"/>
</dbReference>
<name>A0A4U0MU69_9ACTN</name>
<feature type="transmembrane region" description="Helical" evidence="8">
    <location>
        <begin position="471"/>
        <end position="491"/>
    </location>
</feature>
<protein>
    <recommendedName>
        <fullName evidence="9">Peptidase M48 domain-containing protein</fullName>
    </recommendedName>
</protein>
<feature type="transmembrane region" description="Helical" evidence="8">
    <location>
        <begin position="216"/>
        <end position="239"/>
    </location>
</feature>
<feature type="transmembrane region" description="Helical" evidence="8">
    <location>
        <begin position="573"/>
        <end position="595"/>
    </location>
</feature>
<dbReference type="Pfam" id="PF01435">
    <property type="entry name" value="Peptidase_M48"/>
    <property type="match status" value="1"/>
</dbReference>
<dbReference type="GO" id="GO:0004222">
    <property type="term" value="F:metalloendopeptidase activity"/>
    <property type="evidence" value="ECO:0007669"/>
    <property type="project" value="InterPro"/>
</dbReference>
<feature type="transmembrane region" description="Helical" evidence="8">
    <location>
        <begin position="436"/>
        <end position="459"/>
    </location>
</feature>
<evidence type="ECO:0000256" key="7">
    <source>
        <dbReference type="SAM" id="MobiDB-lite"/>
    </source>
</evidence>
<evidence type="ECO:0000256" key="4">
    <source>
        <dbReference type="ARBA" id="ARBA00022801"/>
    </source>
</evidence>
<feature type="transmembrane region" description="Helical" evidence="8">
    <location>
        <begin position="402"/>
        <end position="420"/>
    </location>
</feature>
<feature type="transmembrane region" description="Helical" evidence="8">
    <location>
        <begin position="615"/>
        <end position="636"/>
    </location>
</feature>
<dbReference type="EMBL" id="SUMB01000012">
    <property type="protein sequence ID" value="TJZ44537.1"/>
    <property type="molecule type" value="Genomic_DNA"/>
</dbReference>
<feature type="transmembrane region" description="Helical" evidence="8">
    <location>
        <begin position="701"/>
        <end position="722"/>
    </location>
</feature>
<feature type="transmembrane region" description="Helical" evidence="8">
    <location>
        <begin position="245"/>
        <end position="270"/>
    </location>
</feature>
<feature type="region of interest" description="Disordered" evidence="7">
    <location>
        <begin position="891"/>
        <end position="911"/>
    </location>
</feature>
<keyword evidence="2" id="KW-0645">Protease</keyword>
<evidence type="ECO:0000256" key="1">
    <source>
        <dbReference type="ARBA" id="ARBA00001947"/>
    </source>
</evidence>
<feature type="transmembrane region" description="Helical" evidence="8">
    <location>
        <begin position="643"/>
        <end position="665"/>
    </location>
</feature>
<evidence type="ECO:0000256" key="6">
    <source>
        <dbReference type="ARBA" id="ARBA00023049"/>
    </source>
</evidence>
<feature type="transmembrane region" description="Helical" evidence="8">
    <location>
        <begin position="370"/>
        <end position="390"/>
    </location>
</feature>
<accession>A0A4U0MU69</accession>
<keyword evidence="8" id="KW-0812">Transmembrane</keyword>
<sequence length="949" mass="101609">MRPVDTVSGVTGTGPRFALLIAVVTASSIPLLDLLVSNPQDAWRGAFGCLLAAGFDPEGSDRANLLANAGRPKAMQNCLAGVTDVPYSKGMIATLVLLAVAGLVYWWLPKVRDRWRRTLPIEEVDADGALREELAALRDRTGIRSDLRFRVDPKRMTSGAGVYGRTGVYTVCLHAGLLARRGTDPEGFRAVVLHELAHVHNRDVDYAYASTALWRVFVLFALLPNFVMTGRVLAIALFGDVDSPFWPGAATVLVYPVLSGLLLVGLVHLARADLLRRRELHADLQAVAWGAHPASWQRPDPSGAVAPLLHRLTALLRTHPGWAERSRVLADSTGLFRASPLEMLLTGASAWLLFHALGTIPGLSGDSDSVWLTTLFVAPVLCIALGLSVVRTSRVAGGHVESGALAGLWLGCGMLVGEFVDGGRYRVDWLLPRPEYLLAFLLIAAVPAVWWSQTVRLALRFPKRGQRRAAALVCASVTATVLWGGVLWWQLGGQILAWDGGDLDVALTEFSFDGSPGPWRDYGLSAGSTLLPLLAPLHRKGLLAAATLLMWLVPLLLLFLRRAADGGFRIRRTLCAGLAGGLMSWAGLAVAVYALNTLRPPTLKGRPAVLQVLQVQVWWLVVAVLAACLVTAALVAALSRRHWLLRALIAAQLVQLLAYVGVFWLTSADGCLGPLNIIGGDCDWRPEQGLTIVRVVTGLTLVNAVLGSACAALVGAGAAWAVRRSRGLPAAKAPETPVPTAPARRRPGLWKTGTVLALGLPALLLTALTFNEDFASHVAPAGRLRDMAGAIDPPPVARGPKTRQWQASSWLDKGGTLHGQRITDAVQALNTQIVKAAGQKRNKDGQVSLDEKTFGRVCGTLGKRVDAAQDYFPAPGRDLGRTWSGALSRLGRGARGCRQSMEPGKGEPHRTNAEREQLFSMSLDDIVQGMSALSGAFEDVKRMATASTG</sequence>
<comment type="cofactor">
    <cofactor evidence="1">
        <name>Zn(2+)</name>
        <dbReference type="ChEBI" id="CHEBI:29105"/>
    </cofactor>
</comment>
<feature type="domain" description="Peptidase M48" evidence="9">
    <location>
        <begin position="160"/>
        <end position="329"/>
    </location>
</feature>
<feature type="transmembrane region" description="Helical" evidence="8">
    <location>
        <begin position="17"/>
        <end position="36"/>
    </location>
</feature>
<evidence type="ECO:0000256" key="2">
    <source>
        <dbReference type="ARBA" id="ARBA00022670"/>
    </source>
</evidence>
<evidence type="ECO:0000259" key="9">
    <source>
        <dbReference type="Pfam" id="PF01435"/>
    </source>
</evidence>
<evidence type="ECO:0000256" key="5">
    <source>
        <dbReference type="ARBA" id="ARBA00022833"/>
    </source>
</evidence>